<dbReference type="Gene3D" id="2.60.120.200">
    <property type="match status" value="1"/>
</dbReference>
<organism evidence="1 2">
    <name type="scientific">Streptacidiphilus monticola</name>
    <dbReference type="NCBI Taxonomy" id="2161674"/>
    <lineage>
        <taxon>Bacteria</taxon>
        <taxon>Bacillati</taxon>
        <taxon>Actinomycetota</taxon>
        <taxon>Actinomycetes</taxon>
        <taxon>Kitasatosporales</taxon>
        <taxon>Streptomycetaceae</taxon>
        <taxon>Streptacidiphilus</taxon>
    </lineage>
</organism>
<dbReference type="RefSeq" id="WP_380580420.1">
    <property type="nucleotide sequence ID" value="NZ_JBHSQJ010000018.1"/>
</dbReference>
<gene>
    <name evidence="1" type="ORF">ACFP3V_05765</name>
</gene>
<dbReference type="EMBL" id="JBHSQJ010000018">
    <property type="protein sequence ID" value="MFC5906722.1"/>
    <property type="molecule type" value="Genomic_DNA"/>
</dbReference>
<dbReference type="CDD" id="cd00413">
    <property type="entry name" value="Glyco_hydrolase_16"/>
    <property type="match status" value="1"/>
</dbReference>
<dbReference type="InterPro" id="IPR013320">
    <property type="entry name" value="ConA-like_dom_sf"/>
</dbReference>
<reference evidence="2" key="1">
    <citation type="journal article" date="2019" name="Int. J. Syst. Evol. Microbiol.">
        <title>The Global Catalogue of Microorganisms (GCM) 10K type strain sequencing project: providing services to taxonomists for standard genome sequencing and annotation.</title>
        <authorList>
            <consortium name="The Broad Institute Genomics Platform"/>
            <consortium name="The Broad Institute Genome Sequencing Center for Infectious Disease"/>
            <person name="Wu L."/>
            <person name="Ma J."/>
        </authorList>
    </citation>
    <scope>NUCLEOTIDE SEQUENCE [LARGE SCALE GENOMIC DNA]</scope>
    <source>
        <strain evidence="2">JCM 4816</strain>
    </source>
</reference>
<dbReference type="GO" id="GO:0016787">
    <property type="term" value="F:hydrolase activity"/>
    <property type="evidence" value="ECO:0007669"/>
    <property type="project" value="UniProtKB-KW"/>
</dbReference>
<dbReference type="SUPFAM" id="SSF49899">
    <property type="entry name" value="Concanavalin A-like lectins/glucanases"/>
    <property type="match status" value="1"/>
</dbReference>
<sequence>MVLVALGGAGLVPLYHWLHPATTSVGASRTDASAQPAASPTPAGPSLAPFGVLFDGFHYGDRNDASLKAHGWSARTYPGGPGIKDTWSNAGLSFPKVQSAQGGQVMQLQVTSDGTKAGTHQTELESTEPTFYDGTYAARIYFTDGPAVGKNGDHINESFYAISSPNETRQYSELDYEYMPNGGWGSIRPELDTTSWHSSKQGDRVYHPTYQRLHGWHTVMITVHDGRTDYLLDGKKLFSNDASYSLHGPVDVAFSTWLIDLPFAGKRTWNMQVNWFYYQAGKVLTLSQVNKAVKGYYVHGQTYVNTLAASPR</sequence>
<comment type="caution">
    <text evidence="1">The sequence shown here is derived from an EMBL/GenBank/DDBJ whole genome shotgun (WGS) entry which is preliminary data.</text>
</comment>
<accession>A0ABW1FZG4</accession>
<proteinExistence type="predicted"/>
<keyword evidence="1" id="KW-0378">Hydrolase</keyword>
<name>A0ABW1FZG4_9ACTN</name>
<keyword evidence="2" id="KW-1185">Reference proteome</keyword>
<dbReference type="Proteomes" id="UP001596174">
    <property type="component" value="Unassembled WGS sequence"/>
</dbReference>
<protein>
    <submittedName>
        <fullName evidence="1">Glycoside hydrolase family 16 protein</fullName>
    </submittedName>
</protein>
<evidence type="ECO:0000313" key="2">
    <source>
        <dbReference type="Proteomes" id="UP001596174"/>
    </source>
</evidence>
<evidence type="ECO:0000313" key="1">
    <source>
        <dbReference type="EMBL" id="MFC5906722.1"/>
    </source>
</evidence>